<dbReference type="Proteomes" id="UP001595701">
    <property type="component" value="Unassembled WGS sequence"/>
</dbReference>
<proteinExistence type="predicted"/>
<dbReference type="EMBL" id="JBHRWR010000046">
    <property type="protein sequence ID" value="MFC3578187.1"/>
    <property type="molecule type" value="Genomic_DNA"/>
</dbReference>
<sequence>MAVAAPQLFLYAVGLLVAMVLLALVISLRQADASQRPEIIRALADLMAFWKKR</sequence>
<dbReference type="RefSeq" id="WP_386277025.1">
    <property type="nucleotide sequence ID" value="NZ_JBHRWR010000046.1"/>
</dbReference>
<evidence type="ECO:0000256" key="1">
    <source>
        <dbReference type="SAM" id="Phobius"/>
    </source>
</evidence>
<keyword evidence="3" id="KW-1185">Reference proteome</keyword>
<feature type="transmembrane region" description="Helical" evidence="1">
    <location>
        <begin position="6"/>
        <end position="26"/>
    </location>
</feature>
<accession>A0ABV7SR78</accession>
<gene>
    <name evidence="2" type="ORF">ACFOZ0_34010</name>
</gene>
<evidence type="ECO:0000313" key="3">
    <source>
        <dbReference type="Proteomes" id="UP001595701"/>
    </source>
</evidence>
<keyword evidence="1" id="KW-0472">Membrane</keyword>
<protein>
    <submittedName>
        <fullName evidence="2">Uncharacterized protein</fullName>
    </submittedName>
</protein>
<keyword evidence="1" id="KW-0812">Transmembrane</keyword>
<name>A0ABV7SR78_9ACTN</name>
<organism evidence="2 3">
    <name type="scientific">Streptomyces yaanensis</name>
    <dbReference type="NCBI Taxonomy" id="1142239"/>
    <lineage>
        <taxon>Bacteria</taxon>
        <taxon>Bacillati</taxon>
        <taxon>Actinomycetota</taxon>
        <taxon>Actinomycetes</taxon>
        <taxon>Kitasatosporales</taxon>
        <taxon>Streptomycetaceae</taxon>
        <taxon>Streptomyces</taxon>
    </lineage>
</organism>
<reference evidence="3" key="1">
    <citation type="journal article" date="2019" name="Int. J. Syst. Evol. Microbiol.">
        <title>The Global Catalogue of Microorganisms (GCM) 10K type strain sequencing project: providing services to taxonomists for standard genome sequencing and annotation.</title>
        <authorList>
            <consortium name="The Broad Institute Genomics Platform"/>
            <consortium name="The Broad Institute Genome Sequencing Center for Infectious Disease"/>
            <person name="Wu L."/>
            <person name="Ma J."/>
        </authorList>
    </citation>
    <scope>NUCLEOTIDE SEQUENCE [LARGE SCALE GENOMIC DNA]</scope>
    <source>
        <strain evidence="3">CGMCC 4.7035</strain>
    </source>
</reference>
<comment type="caution">
    <text evidence="2">The sequence shown here is derived from an EMBL/GenBank/DDBJ whole genome shotgun (WGS) entry which is preliminary data.</text>
</comment>
<keyword evidence="1" id="KW-1133">Transmembrane helix</keyword>
<evidence type="ECO:0000313" key="2">
    <source>
        <dbReference type="EMBL" id="MFC3578187.1"/>
    </source>
</evidence>